<comment type="caution">
    <text evidence="2">The sequence shown here is derived from an EMBL/GenBank/DDBJ whole genome shotgun (WGS) entry which is preliminary data.</text>
</comment>
<proteinExistence type="predicted"/>
<evidence type="ECO:0000313" key="2">
    <source>
        <dbReference type="EMBL" id="KAH0905676.1"/>
    </source>
</evidence>
<feature type="domain" description="VAN3-binding protein-like auxin canalisation" evidence="1">
    <location>
        <begin position="68"/>
        <end position="140"/>
    </location>
</feature>
<dbReference type="InterPro" id="IPR040269">
    <property type="entry name" value="VAB"/>
</dbReference>
<keyword evidence="3" id="KW-1185">Reference proteome</keyword>
<dbReference type="EMBL" id="JAGKQM010000010">
    <property type="protein sequence ID" value="KAH0905676.1"/>
    <property type="molecule type" value="Genomic_DNA"/>
</dbReference>
<gene>
    <name evidence="2" type="ORF">HID58_037503</name>
</gene>
<evidence type="ECO:0000259" key="1">
    <source>
        <dbReference type="Pfam" id="PF05703"/>
    </source>
</evidence>
<organism evidence="2 3">
    <name type="scientific">Brassica napus</name>
    <name type="common">Rape</name>
    <dbReference type="NCBI Taxonomy" id="3708"/>
    <lineage>
        <taxon>Eukaryota</taxon>
        <taxon>Viridiplantae</taxon>
        <taxon>Streptophyta</taxon>
        <taxon>Embryophyta</taxon>
        <taxon>Tracheophyta</taxon>
        <taxon>Spermatophyta</taxon>
        <taxon>Magnoliopsida</taxon>
        <taxon>eudicotyledons</taxon>
        <taxon>Gunneridae</taxon>
        <taxon>Pentapetalae</taxon>
        <taxon>rosids</taxon>
        <taxon>malvids</taxon>
        <taxon>Brassicales</taxon>
        <taxon>Brassicaceae</taxon>
        <taxon>Brassiceae</taxon>
        <taxon>Brassica</taxon>
    </lineage>
</organism>
<dbReference type="PANTHER" id="PTHR31351">
    <property type="entry name" value="EXPRESSED PROTEIN"/>
    <property type="match status" value="1"/>
</dbReference>
<accession>A0ABQ8BN98</accession>
<reference evidence="2 3" key="1">
    <citation type="submission" date="2021-05" db="EMBL/GenBank/DDBJ databases">
        <title>Genome Assembly of Synthetic Allotetraploid Brassica napus Reveals Homoeologous Exchanges between Subgenomes.</title>
        <authorList>
            <person name="Davis J.T."/>
        </authorList>
    </citation>
    <scope>NUCLEOTIDE SEQUENCE [LARGE SCALE GENOMIC DNA]</scope>
    <source>
        <strain evidence="3">cv. Da-Ae</strain>
        <tissue evidence="2">Seedling</tissue>
    </source>
</reference>
<dbReference type="Proteomes" id="UP000824890">
    <property type="component" value="Unassembled WGS sequence"/>
</dbReference>
<dbReference type="InterPro" id="IPR008546">
    <property type="entry name" value="VAN3-bd-like_auxin_canal"/>
</dbReference>
<protein>
    <recommendedName>
        <fullName evidence="1">VAN3-binding protein-like auxin canalisation domain-containing protein</fullName>
    </recommendedName>
</protein>
<dbReference type="Pfam" id="PF05703">
    <property type="entry name" value="Auxin_canalis"/>
    <property type="match status" value="1"/>
</dbReference>
<evidence type="ECO:0000313" key="3">
    <source>
        <dbReference type="Proteomes" id="UP000824890"/>
    </source>
</evidence>
<name>A0ABQ8BN98_BRANA</name>
<sequence length="154" mass="16620">MPSPASVLPPRCGCSDSGKPKNFKRDGELMGVYMIFVDVKLTLMPPTLNVNCFTTFRYRLNTDLYVSKETRAHKAQINAAVFVAGVDASVTAVAGATVVSSSFGKDEKMAKSEVAVATTLADALYMQADEVIGAKREHLALQSRDSQSRGNLQE</sequence>
<dbReference type="PANTHER" id="PTHR31351:SF4">
    <property type="entry name" value="AUXIN CANALIZATION PROTEIN (DUF828)"/>
    <property type="match status" value="1"/>
</dbReference>